<sequence length="184" mass="21152">MNSLSNTKEVLEAYKKYVIQQARSNLSKGNKNVSKELYNNIKGEILSEKDYFLLGFSMPDYGFYQDEGVKGADPSQVSKNAKVKGQQAPNSRFKFKRRIPSAPFEQWAKFRNIRLRDAKGKFAKGNYKSIGFIIAKNVWARGIKPSLFFTKPFEDGYKKYIDTDLIKAFGDDIETLIDYTITNR</sequence>
<protein>
    <submittedName>
        <fullName evidence="2">Uncharacterized protein</fullName>
    </submittedName>
</protein>
<accession>A0A6J5PTZ6</accession>
<evidence type="ECO:0000313" key="1">
    <source>
        <dbReference type="EMBL" id="CAB4136670.1"/>
    </source>
</evidence>
<organism evidence="2">
    <name type="scientific">uncultured Caudovirales phage</name>
    <dbReference type="NCBI Taxonomy" id="2100421"/>
    <lineage>
        <taxon>Viruses</taxon>
        <taxon>Duplodnaviria</taxon>
        <taxon>Heunggongvirae</taxon>
        <taxon>Uroviricota</taxon>
        <taxon>Caudoviricetes</taxon>
        <taxon>Peduoviridae</taxon>
        <taxon>Maltschvirus</taxon>
        <taxon>Maltschvirus maltsch</taxon>
    </lineage>
</organism>
<evidence type="ECO:0000313" key="2">
    <source>
        <dbReference type="EMBL" id="CAB4172841.1"/>
    </source>
</evidence>
<name>A0A6J5PTZ6_9CAUD</name>
<dbReference type="EMBL" id="LR796897">
    <property type="protein sequence ID" value="CAB4172841.1"/>
    <property type="molecule type" value="Genomic_DNA"/>
</dbReference>
<proteinExistence type="predicted"/>
<dbReference type="EMBL" id="LR796320">
    <property type="protein sequence ID" value="CAB4136670.1"/>
    <property type="molecule type" value="Genomic_DNA"/>
</dbReference>
<gene>
    <name evidence="1" type="ORF">UFOVP309_55</name>
    <name evidence="2" type="ORF">UFOVP946_3</name>
</gene>
<reference evidence="2" key="1">
    <citation type="submission" date="2020-05" db="EMBL/GenBank/DDBJ databases">
        <authorList>
            <person name="Chiriac C."/>
            <person name="Salcher M."/>
            <person name="Ghai R."/>
            <person name="Kavagutti S V."/>
        </authorList>
    </citation>
    <scope>NUCLEOTIDE SEQUENCE</scope>
</reference>